<feature type="domain" description="Trehalase-like N-terminal" evidence="2">
    <location>
        <begin position="13"/>
        <end position="140"/>
    </location>
</feature>
<evidence type="ECO:0000259" key="1">
    <source>
        <dbReference type="Pfam" id="PF00723"/>
    </source>
</evidence>
<dbReference type="SUPFAM" id="SSF48208">
    <property type="entry name" value="Six-hairpin glycosidases"/>
    <property type="match status" value="1"/>
</dbReference>
<dbReference type="Gene3D" id="1.50.10.10">
    <property type="match status" value="1"/>
</dbReference>
<evidence type="ECO:0000313" key="4">
    <source>
        <dbReference type="Proteomes" id="UP000634206"/>
    </source>
</evidence>
<reference evidence="3" key="1">
    <citation type="submission" date="2021-01" db="EMBL/GenBank/DDBJ databases">
        <title>Modified the classification status of verrucomicrobia.</title>
        <authorList>
            <person name="Feng X."/>
        </authorList>
    </citation>
    <scope>NUCLEOTIDE SEQUENCE</scope>
    <source>
        <strain evidence="3">5K15</strain>
    </source>
</reference>
<dbReference type="PANTHER" id="PTHR31616">
    <property type="entry name" value="TREHALASE"/>
    <property type="match status" value="1"/>
</dbReference>
<dbReference type="InterPro" id="IPR011613">
    <property type="entry name" value="GH15-like"/>
</dbReference>
<name>A0AAE2SCG7_9BACT</name>
<keyword evidence="4" id="KW-1185">Reference proteome</keyword>
<feature type="domain" description="GH15-like" evidence="1">
    <location>
        <begin position="236"/>
        <end position="597"/>
    </location>
</feature>
<proteinExistence type="predicted"/>
<accession>A0AAE2SCG7</accession>
<dbReference type="InterPro" id="IPR045582">
    <property type="entry name" value="Trehalase-like_N"/>
</dbReference>
<dbReference type="PANTHER" id="PTHR31616:SF0">
    <property type="entry name" value="GLUCAN 1,4-ALPHA-GLUCOSIDASE"/>
    <property type="match status" value="1"/>
</dbReference>
<dbReference type="AlphaFoldDB" id="A0AAE2SCG7"/>
<evidence type="ECO:0000259" key="2">
    <source>
        <dbReference type="Pfam" id="PF19291"/>
    </source>
</evidence>
<gene>
    <name evidence="3" type="ORF">JIN83_02060</name>
</gene>
<dbReference type="InterPro" id="IPR012341">
    <property type="entry name" value="6hp_glycosidase-like_sf"/>
</dbReference>
<dbReference type="Pfam" id="PF00723">
    <property type="entry name" value="Glyco_hydro_15"/>
    <property type="match status" value="1"/>
</dbReference>
<dbReference type="EMBL" id="JAENIG010000001">
    <property type="protein sequence ID" value="MBK1853731.1"/>
    <property type="molecule type" value="Genomic_DNA"/>
</dbReference>
<protein>
    <submittedName>
        <fullName evidence="3">Glycoside hydrolase family 15 protein</fullName>
    </submittedName>
</protein>
<dbReference type="RefSeq" id="WP_309488327.1">
    <property type="nucleotide sequence ID" value="NZ_JAENIG010000001.1"/>
</dbReference>
<organism evidence="3 4">
    <name type="scientific">Oceaniferula flava</name>
    <dbReference type="NCBI Taxonomy" id="2800421"/>
    <lineage>
        <taxon>Bacteria</taxon>
        <taxon>Pseudomonadati</taxon>
        <taxon>Verrucomicrobiota</taxon>
        <taxon>Verrucomicrobiia</taxon>
        <taxon>Verrucomicrobiales</taxon>
        <taxon>Verrucomicrobiaceae</taxon>
        <taxon>Oceaniferula</taxon>
    </lineage>
</organism>
<dbReference type="Proteomes" id="UP000634206">
    <property type="component" value="Unassembled WGS sequence"/>
</dbReference>
<evidence type="ECO:0000313" key="3">
    <source>
        <dbReference type="EMBL" id="MBK1853731.1"/>
    </source>
</evidence>
<dbReference type="GO" id="GO:0004553">
    <property type="term" value="F:hydrolase activity, hydrolyzing O-glycosyl compounds"/>
    <property type="evidence" value="ECO:0007669"/>
    <property type="project" value="UniProtKB-ARBA"/>
</dbReference>
<sequence length="611" mass="69628">MTHANSDNYNYGIIGNGRTCALIDTDATIVYCCMPDFDSGTIFASILDPDIGGEMGISMIGGEPVSQEYERNTGILVTRFKGDDGEFEVIDFMPRYSWDGRAGTNHDVSSDVIRVINPLSGSPRMKVNYNPRLEYGRFDTESHPFGDSRIKSTTSGQRKDGHAVYESCYLYTDLDCDTIIAGGEHSLDQQVYLLVSYNDKVMPPDADLVELMLQRTRSYWLLWAARTHRCERYSAEILRSAITLKMLQFSPTGAVLAAGTTSLPETIGEERNWDYRFCWIRDGSMTVSVLRHLGHPLMAERFIDWVMKTVPTKDDALQIMYGIRGEKKLTEEELDHMSGYHGSGPVRVGNAAYHQMQHDIYGILMDVIHQDLEARKRTPETLDRIWTRVRSIVKTVSEYWQEPDRGIWEIRGEARHFVFSKVLCWVAVDRAIKVARMLDKDTWADNHEALLAAIKDDIMEKGWNEKKQAFTQAYGSEDLDSSNLLMAEYGFIDYKHPKFVSTVEKSDEDLCRGGLMYRYRNQDDFGEPSSAFTVCSFWMVKALAKIGKRKEARKRFETLLSYANPKGLYGEDLDFESKRHLGNFPQAYSHLALIDCALELAEDCGDYLIEA</sequence>
<dbReference type="Pfam" id="PF19291">
    <property type="entry name" value="TREH_N"/>
    <property type="match status" value="1"/>
</dbReference>
<keyword evidence="3" id="KW-0378">Hydrolase</keyword>
<dbReference type="GO" id="GO:0005975">
    <property type="term" value="P:carbohydrate metabolic process"/>
    <property type="evidence" value="ECO:0007669"/>
    <property type="project" value="InterPro"/>
</dbReference>
<comment type="caution">
    <text evidence="3">The sequence shown here is derived from an EMBL/GenBank/DDBJ whole genome shotgun (WGS) entry which is preliminary data.</text>
</comment>
<dbReference type="InterPro" id="IPR008928">
    <property type="entry name" value="6-hairpin_glycosidase_sf"/>
</dbReference>